<protein>
    <submittedName>
        <fullName evidence="1">Uncharacterized protein</fullName>
    </submittedName>
</protein>
<proteinExistence type="predicted"/>
<reference evidence="1" key="1">
    <citation type="submission" date="2014-09" db="EMBL/GenBank/DDBJ databases">
        <authorList>
            <person name="Magalhaes I.L.F."/>
            <person name="Oliveira U."/>
            <person name="Santos F.R."/>
            <person name="Vidigal T.H.D.A."/>
            <person name="Brescovit A.D."/>
            <person name="Santos A.J."/>
        </authorList>
    </citation>
    <scope>NUCLEOTIDE SEQUENCE</scope>
    <source>
        <tissue evidence="1">Shoot tissue taken approximately 20 cm above the soil surface</tissue>
    </source>
</reference>
<accession>A0A0A9AJX6</accession>
<reference evidence="1" key="2">
    <citation type="journal article" date="2015" name="Data Brief">
        <title>Shoot transcriptome of the giant reed, Arundo donax.</title>
        <authorList>
            <person name="Barrero R.A."/>
            <person name="Guerrero F.D."/>
            <person name="Moolhuijzen P."/>
            <person name="Goolsby J.A."/>
            <person name="Tidwell J."/>
            <person name="Bellgard S.E."/>
            <person name="Bellgard M.I."/>
        </authorList>
    </citation>
    <scope>NUCLEOTIDE SEQUENCE</scope>
    <source>
        <tissue evidence="1">Shoot tissue taken approximately 20 cm above the soil surface</tissue>
    </source>
</reference>
<sequence>MSLEVFVPPGQCWSPSQHCCGPKLPGQAQKSKPGAK</sequence>
<dbReference type="AlphaFoldDB" id="A0A0A9AJX6"/>
<dbReference type="EMBL" id="GBRH01250493">
    <property type="protein sequence ID" value="JAD47402.1"/>
    <property type="molecule type" value="Transcribed_RNA"/>
</dbReference>
<name>A0A0A9AJX6_ARUDO</name>
<evidence type="ECO:0000313" key="1">
    <source>
        <dbReference type="EMBL" id="JAD47402.1"/>
    </source>
</evidence>
<organism evidence="1">
    <name type="scientific">Arundo donax</name>
    <name type="common">Giant reed</name>
    <name type="synonym">Donax arundinaceus</name>
    <dbReference type="NCBI Taxonomy" id="35708"/>
    <lineage>
        <taxon>Eukaryota</taxon>
        <taxon>Viridiplantae</taxon>
        <taxon>Streptophyta</taxon>
        <taxon>Embryophyta</taxon>
        <taxon>Tracheophyta</taxon>
        <taxon>Spermatophyta</taxon>
        <taxon>Magnoliopsida</taxon>
        <taxon>Liliopsida</taxon>
        <taxon>Poales</taxon>
        <taxon>Poaceae</taxon>
        <taxon>PACMAD clade</taxon>
        <taxon>Arundinoideae</taxon>
        <taxon>Arundineae</taxon>
        <taxon>Arundo</taxon>
    </lineage>
</organism>